<proteinExistence type="predicted"/>
<feature type="transmembrane region" description="Helical" evidence="1">
    <location>
        <begin position="21"/>
        <end position="45"/>
    </location>
</feature>
<gene>
    <name evidence="2" type="ORF">HYN43_001375</name>
</gene>
<feature type="transmembrane region" description="Helical" evidence="1">
    <location>
        <begin position="305"/>
        <end position="323"/>
    </location>
</feature>
<organism evidence="2 3">
    <name type="scientific">Mucilaginibacter celer</name>
    <dbReference type="NCBI Taxonomy" id="2305508"/>
    <lineage>
        <taxon>Bacteria</taxon>
        <taxon>Pseudomonadati</taxon>
        <taxon>Bacteroidota</taxon>
        <taxon>Sphingobacteriia</taxon>
        <taxon>Sphingobacteriales</taxon>
        <taxon>Sphingobacteriaceae</taxon>
        <taxon>Mucilaginibacter</taxon>
    </lineage>
</organism>
<feature type="transmembrane region" description="Helical" evidence="1">
    <location>
        <begin position="206"/>
        <end position="224"/>
    </location>
</feature>
<dbReference type="RefSeq" id="WP_119407743.1">
    <property type="nucleotide sequence ID" value="NZ_CP032869.1"/>
</dbReference>
<keyword evidence="1" id="KW-1133">Transmembrane helix</keyword>
<accession>A0A494VIM6</accession>
<evidence type="ECO:0000256" key="1">
    <source>
        <dbReference type="SAM" id="Phobius"/>
    </source>
</evidence>
<dbReference type="AlphaFoldDB" id="A0A494VIM6"/>
<evidence type="ECO:0000313" key="3">
    <source>
        <dbReference type="Proteomes" id="UP000270046"/>
    </source>
</evidence>
<feature type="transmembrane region" description="Helical" evidence="1">
    <location>
        <begin position="182"/>
        <end position="200"/>
    </location>
</feature>
<feature type="transmembrane region" description="Helical" evidence="1">
    <location>
        <begin position="51"/>
        <end position="69"/>
    </location>
</feature>
<name>A0A494VIM6_9SPHI</name>
<dbReference type="OrthoDB" id="5936019at2"/>
<keyword evidence="3" id="KW-1185">Reference proteome</keyword>
<feature type="transmembrane region" description="Helical" evidence="1">
    <location>
        <begin position="274"/>
        <end position="293"/>
    </location>
</feature>
<sequence>MNQEFGPVRGMAFEKEYTLHIGWKIFLYIFITALLFAGAYSIYTATADKNWWLLVIGLVLIAISGYFYFEIKASKIILNNGGVKRVGYFSSRELLLPNIEGYTVVQGKRLTIKPVNKSDKKISLADYTYFADAGEIWRWVTMNCRDLDAELQQAELNEIQNDNSFGFTGEERLAELKRLKQFCSYFNYAATAICIWMFAYPKPYDYAILTGLIWPLAVMFVFFLKRDVVTLYNGDNKKEAVYPSLGTALVLPVVGLFIRTLLDFKPARFADVLLPAGTVAVILAALFVVILIGAKEKARSNKTTWLTAVVFVLLYGFTAPVIVNCNFDYAAPKVYAAQVMSQRISTGKHTSYNLTLSKWGPKESEEVEVSKSLYNEVKVGDMVEVNLKPGLLKIQWFYISR</sequence>
<evidence type="ECO:0000313" key="2">
    <source>
        <dbReference type="EMBL" id="AYL94024.1"/>
    </source>
</evidence>
<feature type="transmembrane region" description="Helical" evidence="1">
    <location>
        <begin position="245"/>
        <end position="262"/>
    </location>
</feature>
<protein>
    <submittedName>
        <fullName evidence="2">Uncharacterized protein</fullName>
    </submittedName>
</protein>
<keyword evidence="1" id="KW-0472">Membrane</keyword>
<reference evidence="2 3" key="1">
    <citation type="submission" date="2018-10" db="EMBL/GenBank/DDBJ databases">
        <title>Genome sequencing of Mucilaginibacter sp. HYN0043.</title>
        <authorList>
            <person name="Kim M."/>
            <person name="Yi H."/>
        </authorList>
    </citation>
    <scope>NUCLEOTIDE SEQUENCE [LARGE SCALE GENOMIC DNA]</scope>
    <source>
        <strain evidence="2 3">HYN0043</strain>
    </source>
</reference>
<dbReference type="KEGG" id="muh:HYN43_001375"/>
<keyword evidence="1" id="KW-0812">Transmembrane</keyword>
<dbReference type="Proteomes" id="UP000270046">
    <property type="component" value="Chromosome"/>
</dbReference>
<dbReference type="EMBL" id="CP032869">
    <property type="protein sequence ID" value="AYL94024.1"/>
    <property type="molecule type" value="Genomic_DNA"/>
</dbReference>